<dbReference type="EMBL" id="CYSE01000002">
    <property type="protein sequence ID" value="CUH76701.1"/>
    <property type="molecule type" value="Genomic_DNA"/>
</dbReference>
<gene>
    <name evidence="2" type="ORF">TRN7648_01080</name>
</gene>
<accession>A0A0P1G4P1</accession>
<dbReference type="Proteomes" id="UP000054935">
    <property type="component" value="Unassembled WGS sequence"/>
</dbReference>
<name>A0A0P1G4P1_9RHOB</name>
<protein>
    <submittedName>
        <fullName evidence="2">Uncharacterized protein</fullName>
    </submittedName>
</protein>
<evidence type="ECO:0000313" key="2">
    <source>
        <dbReference type="EMBL" id="CUH76701.1"/>
    </source>
</evidence>
<dbReference type="AlphaFoldDB" id="A0A0P1G4P1"/>
<evidence type="ECO:0000313" key="3">
    <source>
        <dbReference type="Proteomes" id="UP000054935"/>
    </source>
</evidence>
<feature type="signal peptide" evidence="1">
    <location>
        <begin position="1"/>
        <end position="32"/>
    </location>
</feature>
<reference evidence="2 3" key="1">
    <citation type="submission" date="2015-09" db="EMBL/GenBank/DDBJ databases">
        <authorList>
            <consortium name="Swine Surveillance"/>
        </authorList>
    </citation>
    <scope>NUCLEOTIDE SEQUENCE [LARGE SCALE GENOMIC DNA]</scope>
    <source>
        <strain evidence="2 3">CECT 7648</strain>
    </source>
</reference>
<keyword evidence="3" id="KW-1185">Reference proteome</keyword>
<feature type="chain" id="PRO_5006063070" evidence="1">
    <location>
        <begin position="33"/>
        <end position="56"/>
    </location>
</feature>
<organism evidence="2 3">
    <name type="scientific">Tropicibacter naphthalenivorans</name>
    <dbReference type="NCBI Taxonomy" id="441103"/>
    <lineage>
        <taxon>Bacteria</taxon>
        <taxon>Pseudomonadati</taxon>
        <taxon>Pseudomonadota</taxon>
        <taxon>Alphaproteobacteria</taxon>
        <taxon>Rhodobacterales</taxon>
        <taxon>Roseobacteraceae</taxon>
        <taxon>Tropicibacter</taxon>
    </lineage>
</organism>
<keyword evidence="1" id="KW-0732">Signal</keyword>
<proteinExistence type="predicted"/>
<evidence type="ECO:0000256" key="1">
    <source>
        <dbReference type="SAM" id="SignalP"/>
    </source>
</evidence>
<sequence length="56" mass="5971">MDSKFKRARKMKAVTILQAAALLALAMLGAYASAHEPKAEPPQLCVPALSQTDCTL</sequence>